<evidence type="ECO:0000259" key="5">
    <source>
        <dbReference type="Pfam" id="PF01408"/>
    </source>
</evidence>
<dbReference type="InterPro" id="IPR000683">
    <property type="entry name" value="Gfo/Idh/MocA-like_OxRdtase_N"/>
</dbReference>
<comment type="subunit">
    <text evidence="4">Homotetramer.</text>
</comment>
<gene>
    <name evidence="4" type="primary">iolG</name>
    <name evidence="7" type="ORF">GCM10010361_55000</name>
</gene>
<feature type="domain" description="Gfo/Idh/MocA-like oxidoreductase N-terminal" evidence="5">
    <location>
        <begin position="8"/>
        <end position="128"/>
    </location>
</feature>
<dbReference type="SUPFAM" id="SSF51735">
    <property type="entry name" value="NAD(P)-binding Rossmann-fold domains"/>
    <property type="match status" value="1"/>
</dbReference>
<reference evidence="7 8" key="1">
    <citation type="journal article" date="2019" name="Int. J. Syst. Evol. Microbiol.">
        <title>The Global Catalogue of Microorganisms (GCM) 10K type strain sequencing project: providing services to taxonomists for standard genome sequencing and annotation.</title>
        <authorList>
            <consortium name="The Broad Institute Genomics Platform"/>
            <consortium name="The Broad Institute Genome Sequencing Center for Infectious Disease"/>
            <person name="Wu L."/>
            <person name="Ma J."/>
        </authorList>
    </citation>
    <scope>NUCLEOTIDE SEQUENCE [LARGE SCALE GENOMIC DNA]</scope>
    <source>
        <strain evidence="7 8">JCM 4805</strain>
    </source>
</reference>
<dbReference type="Proteomes" id="UP001500909">
    <property type="component" value="Unassembled WGS sequence"/>
</dbReference>
<dbReference type="InterPro" id="IPR023794">
    <property type="entry name" value="MI/DCI_dehydrogenase"/>
</dbReference>
<evidence type="ECO:0000256" key="1">
    <source>
        <dbReference type="ARBA" id="ARBA00010928"/>
    </source>
</evidence>
<evidence type="ECO:0000256" key="2">
    <source>
        <dbReference type="ARBA" id="ARBA00023002"/>
    </source>
</evidence>
<comment type="catalytic activity">
    <reaction evidence="4">
        <text>myo-inositol + NAD(+) = scyllo-inosose + NADH + H(+)</text>
        <dbReference type="Rhea" id="RHEA:16949"/>
        <dbReference type="ChEBI" id="CHEBI:15378"/>
        <dbReference type="ChEBI" id="CHEBI:17268"/>
        <dbReference type="ChEBI" id="CHEBI:17811"/>
        <dbReference type="ChEBI" id="CHEBI:57540"/>
        <dbReference type="ChEBI" id="CHEBI:57945"/>
        <dbReference type="EC" id="1.1.1.18"/>
    </reaction>
</comment>
<comment type="function">
    <text evidence="4">Involved in the oxidation of myo-inositol (MI) to 2-keto-myo-inositol (2KMI or 2-inosose).</text>
</comment>
<dbReference type="RefSeq" id="WP_346097958.1">
    <property type="nucleotide sequence ID" value="NZ_BAAABY010000040.1"/>
</dbReference>
<dbReference type="Gene3D" id="3.40.50.720">
    <property type="entry name" value="NAD(P)-binding Rossmann-like Domain"/>
    <property type="match status" value="1"/>
</dbReference>
<sequence>MTSYGTLGVAVIGTGRMGSDHVRRINDVISGARVAAVVDIDADRVKTIADGIEGCTPYTDPAAAMDDPAVDAVLIASPGPAHEATLLAAFERDLPVLCEKPLTPDAASALRVLEAEQKLGHRRVQVGFMRRYDADYMKLKAQLTQGAYGRPLMLHNKHRNPAAPPGFTNAMMINDSAVHEIDVTRWLLDEEITAVRVLFPKPTDKAPEGLNDPQLILFETAAGQVVDTELFVDCGFGYQVQCEAVCTDGTARVGDDRGVFSNTANGWGGAIDPGFEDRFVDAYDRQVQRWVDATRRGEVEGPSCWDGYAAAAVCEAGVRAQETGERVTVELIERPALYR</sequence>
<dbReference type="PANTHER" id="PTHR43593:SF1">
    <property type="entry name" value="INOSITOL 2-DEHYDROGENASE"/>
    <property type="match status" value="1"/>
</dbReference>
<evidence type="ECO:0000256" key="3">
    <source>
        <dbReference type="ARBA" id="ARBA00023027"/>
    </source>
</evidence>
<keyword evidence="8" id="KW-1185">Reference proteome</keyword>
<dbReference type="EMBL" id="BAAABY010000040">
    <property type="protein sequence ID" value="GAA0483166.1"/>
    <property type="molecule type" value="Genomic_DNA"/>
</dbReference>
<evidence type="ECO:0000313" key="7">
    <source>
        <dbReference type="EMBL" id="GAA0483166.1"/>
    </source>
</evidence>
<dbReference type="Pfam" id="PF02894">
    <property type="entry name" value="GFO_IDH_MocA_C"/>
    <property type="match status" value="1"/>
</dbReference>
<accession>A0ABN1ASV6</accession>
<dbReference type="InterPro" id="IPR004104">
    <property type="entry name" value="Gfo/Idh/MocA-like_OxRdtase_C"/>
</dbReference>
<name>A0ABN1ASV6_9ACTN</name>
<evidence type="ECO:0000259" key="6">
    <source>
        <dbReference type="Pfam" id="PF02894"/>
    </source>
</evidence>
<dbReference type="Gene3D" id="3.30.360.10">
    <property type="entry name" value="Dihydrodipicolinate Reductase, domain 2"/>
    <property type="match status" value="1"/>
</dbReference>
<evidence type="ECO:0000313" key="8">
    <source>
        <dbReference type="Proteomes" id="UP001500909"/>
    </source>
</evidence>
<protein>
    <recommendedName>
        <fullName evidence="4">Inositol 2-dehydrogenase</fullName>
        <ecNumber evidence="4">1.1.1.18</ecNumber>
    </recommendedName>
    <alternativeName>
        <fullName evidence="4">Myo-inositol 2-dehydrogenase</fullName>
        <shortName evidence="4">MI 2-dehydrogenase</shortName>
    </alternativeName>
</protein>
<dbReference type="InterPro" id="IPR050424">
    <property type="entry name" value="Gfo-Idh-MocA_inositol_DH"/>
</dbReference>
<proteinExistence type="inferred from homology"/>
<dbReference type="InterPro" id="IPR036291">
    <property type="entry name" value="NAD(P)-bd_dom_sf"/>
</dbReference>
<comment type="similarity">
    <text evidence="1 4">Belongs to the Gfo/Idh/MocA family.</text>
</comment>
<organism evidence="7 8">
    <name type="scientific">Streptomyces olivaceiscleroticus</name>
    <dbReference type="NCBI Taxonomy" id="68245"/>
    <lineage>
        <taxon>Bacteria</taxon>
        <taxon>Bacillati</taxon>
        <taxon>Actinomycetota</taxon>
        <taxon>Actinomycetes</taxon>
        <taxon>Kitasatosporales</taxon>
        <taxon>Streptomycetaceae</taxon>
        <taxon>Streptomyces</taxon>
    </lineage>
</organism>
<dbReference type="Pfam" id="PF01408">
    <property type="entry name" value="GFO_IDH_MocA"/>
    <property type="match status" value="1"/>
</dbReference>
<feature type="domain" description="Gfo/Idh/MocA-like oxidoreductase C-terminal" evidence="6">
    <location>
        <begin position="140"/>
        <end position="329"/>
    </location>
</feature>
<keyword evidence="3 4" id="KW-0520">NAD</keyword>
<dbReference type="EC" id="1.1.1.18" evidence="4"/>
<keyword evidence="2 4" id="KW-0560">Oxidoreductase</keyword>
<dbReference type="SUPFAM" id="SSF55347">
    <property type="entry name" value="Glyceraldehyde-3-phosphate dehydrogenase-like, C-terminal domain"/>
    <property type="match status" value="1"/>
</dbReference>
<dbReference type="PANTHER" id="PTHR43593">
    <property type="match status" value="1"/>
</dbReference>
<comment type="caution">
    <text evidence="7">The sequence shown here is derived from an EMBL/GenBank/DDBJ whole genome shotgun (WGS) entry which is preliminary data.</text>
</comment>
<evidence type="ECO:0000256" key="4">
    <source>
        <dbReference type="HAMAP-Rule" id="MF_01671"/>
    </source>
</evidence>
<dbReference type="HAMAP" id="MF_01671">
    <property type="entry name" value="IolG"/>
    <property type="match status" value="1"/>
</dbReference>